<dbReference type="FunFam" id="3.30.160.60:FF:000512">
    <property type="entry name" value="zinc finger protein 197 isoform X1"/>
    <property type="match status" value="1"/>
</dbReference>
<keyword evidence="2" id="KW-0479">Metal-binding</keyword>
<dbReference type="GO" id="GO:0000981">
    <property type="term" value="F:DNA-binding transcription factor activity, RNA polymerase II-specific"/>
    <property type="evidence" value="ECO:0007669"/>
    <property type="project" value="TreeGrafter"/>
</dbReference>
<dbReference type="SMART" id="SM00355">
    <property type="entry name" value="ZnF_C2H2"/>
    <property type="match status" value="27"/>
</dbReference>
<comment type="caution">
    <text evidence="9">Lacks conserved residue(s) required for the propagation of feature annotation.</text>
</comment>
<feature type="domain" description="C2H2-type" evidence="11">
    <location>
        <begin position="684"/>
        <end position="711"/>
    </location>
</feature>
<evidence type="ECO:0000256" key="2">
    <source>
        <dbReference type="ARBA" id="ARBA00022723"/>
    </source>
</evidence>
<evidence type="ECO:0000256" key="3">
    <source>
        <dbReference type="ARBA" id="ARBA00022737"/>
    </source>
</evidence>
<feature type="domain" description="C2H2-type" evidence="11">
    <location>
        <begin position="1305"/>
        <end position="1332"/>
    </location>
</feature>
<organism evidence="14">
    <name type="scientific">Drosophila grimshawi</name>
    <name type="common">Hawaiian fruit fly</name>
    <name type="synonym">Idiomyia grimshawi</name>
    <dbReference type="NCBI Taxonomy" id="7222"/>
    <lineage>
        <taxon>Eukaryota</taxon>
        <taxon>Metazoa</taxon>
        <taxon>Ecdysozoa</taxon>
        <taxon>Arthropoda</taxon>
        <taxon>Hexapoda</taxon>
        <taxon>Insecta</taxon>
        <taxon>Pterygota</taxon>
        <taxon>Neoptera</taxon>
        <taxon>Endopterygota</taxon>
        <taxon>Diptera</taxon>
        <taxon>Brachycera</taxon>
        <taxon>Muscomorpha</taxon>
        <taxon>Ephydroidea</taxon>
        <taxon>Drosophilidae</taxon>
        <taxon>Drosophila</taxon>
        <taxon>Hawaiian Drosophila</taxon>
    </lineage>
</organism>
<feature type="region of interest" description="Disordered" evidence="10">
    <location>
        <begin position="102"/>
        <end position="171"/>
    </location>
</feature>
<proteinExistence type="inferred from homology"/>
<dbReference type="FunFam" id="3.30.160.60:FF:002455">
    <property type="entry name" value="FI03704p"/>
    <property type="match status" value="1"/>
</dbReference>
<evidence type="ECO:0000259" key="12">
    <source>
        <dbReference type="PROSITE" id="PS51915"/>
    </source>
</evidence>
<dbReference type="GO" id="GO:0000978">
    <property type="term" value="F:RNA polymerase II cis-regulatory region sequence-specific DNA binding"/>
    <property type="evidence" value="ECO:0007669"/>
    <property type="project" value="TreeGrafter"/>
</dbReference>
<feature type="domain" description="C2H2-type" evidence="11">
    <location>
        <begin position="981"/>
        <end position="1003"/>
    </location>
</feature>
<feature type="domain" description="C2H2-type" evidence="11">
    <location>
        <begin position="1333"/>
        <end position="1360"/>
    </location>
</feature>
<dbReference type="PANTHER" id="PTHR24388">
    <property type="entry name" value="ZINC FINGER PROTEIN"/>
    <property type="match status" value="1"/>
</dbReference>
<dbReference type="PROSITE" id="PS00028">
    <property type="entry name" value="ZINC_FINGER_C2H2_1"/>
    <property type="match status" value="19"/>
</dbReference>
<dbReference type="PROSITE" id="PS50157">
    <property type="entry name" value="ZINC_FINGER_C2H2_2"/>
    <property type="match status" value="16"/>
</dbReference>
<evidence type="ECO:0000256" key="8">
    <source>
        <dbReference type="PROSITE-ProRule" id="PRU00042"/>
    </source>
</evidence>
<dbReference type="PROSITE" id="PS51915">
    <property type="entry name" value="ZAD"/>
    <property type="match status" value="1"/>
</dbReference>
<dbReference type="KEGG" id="dgr:6563126"/>
<feature type="domain" description="C2H2-type" evidence="11">
    <location>
        <begin position="952"/>
        <end position="979"/>
    </location>
</feature>
<comment type="subcellular location">
    <subcellularLocation>
        <location evidence="1">Nucleus</location>
    </subcellularLocation>
</comment>
<accession>B4JFN3</accession>
<keyword evidence="4 8" id="KW-0863">Zinc-finger</keyword>
<dbReference type="FunCoup" id="B4JFN3">
    <property type="interactions" value="292"/>
</dbReference>
<feature type="domain" description="C2H2-type" evidence="11">
    <location>
        <begin position="656"/>
        <end position="683"/>
    </location>
</feature>
<evidence type="ECO:0000256" key="6">
    <source>
        <dbReference type="ARBA" id="ARBA00023242"/>
    </source>
</evidence>
<dbReference type="EMBL" id="CH916369">
    <property type="protein sequence ID" value="EDV93514.1"/>
    <property type="molecule type" value="Genomic_DNA"/>
</dbReference>
<keyword evidence="14" id="KW-1185">Reference proteome</keyword>
<dbReference type="FunFam" id="3.30.160.60:FF:001119">
    <property type="entry name" value="zinc finger protein 408"/>
    <property type="match status" value="1"/>
</dbReference>
<dbReference type="PANTHER" id="PTHR24388:SF104">
    <property type="entry name" value="AT-RICH BINDING PROTEIN-RELATED"/>
    <property type="match status" value="1"/>
</dbReference>
<dbReference type="GO" id="GO:0005634">
    <property type="term" value="C:nucleus"/>
    <property type="evidence" value="ECO:0007669"/>
    <property type="project" value="UniProtKB-SubCell"/>
</dbReference>
<dbReference type="InterPro" id="IPR036236">
    <property type="entry name" value="Znf_C2H2_sf"/>
</dbReference>
<feature type="domain" description="C2H2-type" evidence="11">
    <location>
        <begin position="207"/>
        <end position="234"/>
    </location>
</feature>
<evidence type="ECO:0000259" key="11">
    <source>
        <dbReference type="PROSITE" id="PS50157"/>
    </source>
</evidence>
<evidence type="ECO:0000256" key="10">
    <source>
        <dbReference type="SAM" id="MobiDB-lite"/>
    </source>
</evidence>
<sequence>MLHELTQNDPLLEHTDDKLPQHLCGQCLSQLEAAYAFVVQVRQTQEQLLLQLRNGLQTQCLDETPIDISTEHIKIEADIDLDADMADLVDAKLEEEQEKQVALKCQPATDSDSSQDNVKDHHIRVKTPQLRRSARRAKLSTDSENESSEQVKPLTVKRGRGRPARLAKRETTTNEDGRHVCEVCGKTFSWYRDMQRHARIHFEQAGFVCEHCGKKFLRKDKYMTHLRSHKKHVSTDRQTLPRSNEWRYAERLYSPGRFMRVECKLCGLSCQRIRELREHLASHVHIETLSNLSLDNDVIREQFGSQLDLQQIKEKVCTQIAKGREQLENYCDVVNAYGYEQCLSDSDEEEEGELTGKYQCLRCNVSFTRKHQLMGHTLEEHTDRSETLLERCNICQIGFVCAKLLEQHKRTQCLNPLKRYSCENCPGKFIWLQNLQQHACCRAQPDMQHRRSEQQQAPHHQIQCCLCKVQPSSMAALRSHLLTHRDGYTGIDPQQQSAFFRTYYDDDGAGCLSELRARIAGDFEAQLYGRYFNACTDSGQELDFNDSDKEWSDAPILHSCAVCGESRIRLDQLLQHQQSQHIDLAGSLPHVCSDCGLGYVAESLLQQHRRRICAKLHAKYECPLCSHRFYWHSNYERHIQVQHPTDTKQEQEKSKLQCSECDKVFIWPKDLTRHKRMHQSQVQFECAHCDRKFHRKDGLKSHMRMHGEQPTSSLGEQLQRMPMVLNQLCRPNGCKQIKCMICLSQHTKISDLRTHLTSHQLTLCLAEERGIANICRALYPELSTPLNQQALIKRIQRDLTNDLELERFVSITNEAGIELSLDSSETDTDSDYAVETERSSTERRYSCELCQVQVMRKHQLYAHQLEQHTWHQTTHVCSHCQARFVNEQLLEHHYSTLCRNAQRRFLCRKCPLRFRWRDNLKLHNSVAHQERGTVEQDSNVDIQLRMLPVVSYDCVECKRSFKMQKDLTRHTLMHAKESSIYRCRWCARRFYREANLLQHIERHGISADQLPYAEALLNASRHPHGPKCIQCRVCELSFGSIAALRSHLQSSPVGTHHPIESMANYSITNQLGYELHLDDSETDEEAKPAGTPAHYTCGMCQLRCVRKFELHQHQQAMHRLERIADGCNLCIFKSVSPDLIAYHRRVLCENTEKQFKCSKCSYKFMWQSNLVQHIQLQHPSSEESPTKTAMPKTVPDIDNVECHIFQCGQCPSKYNRKDRLTAHVKKCHTAGATALTKSAKAATKQQKSFLCAFCGKAVSSSSNLIIHIRRHTGEKPFKCDYCDMAFPRSSDLQCHRRTHTGERPHICTVCKKGFARSYKLQQHMRIHNGERPYKCTFCDKSFTQSNDLTLHIRRHTGERPYQCNTCGERFIQGTALKNHRQQNGHYETEVDQSKDD</sequence>
<evidence type="ECO:0000313" key="13">
    <source>
        <dbReference type="EMBL" id="EDV93514.1"/>
    </source>
</evidence>
<dbReference type="InterPro" id="IPR012934">
    <property type="entry name" value="Znf_AD"/>
</dbReference>
<keyword evidence="3" id="KW-0677">Repeat</keyword>
<dbReference type="InterPro" id="IPR013087">
    <property type="entry name" value="Znf_C2H2_type"/>
</dbReference>
<evidence type="ECO:0000256" key="1">
    <source>
        <dbReference type="ARBA" id="ARBA00004123"/>
    </source>
</evidence>
<feature type="domain" description="C2H2-type" evidence="11">
    <location>
        <begin position="1249"/>
        <end position="1276"/>
    </location>
</feature>
<feature type="domain" description="C2H2-type" evidence="11">
    <location>
        <begin position="620"/>
        <end position="648"/>
    </location>
</feature>
<dbReference type="FunFam" id="3.30.160.60:FF:002538">
    <property type="entry name" value="Mot3p"/>
    <property type="match status" value="1"/>
</dbReference>
<feature type="domain" description="C2H2-type" evidence="11">
    <location>
        <begin position="1095"/>
        <end position="1123"/>
    </location>
</feature>
<dbReference type="HOGENOM" id="CLU_002678_17_2_1"/>
<keyword evidence="6" id="KW-0539">Nucleus</keyword>
<dbReference type="FunFam" id="3.30.160.60:FF:000624">
    <property type="entry name" value="zinc finger protein 697"/>
    <property type="match status" value="1"/>
</dbReference>
<keyword evidence="5" id="KW-0862">Zinc</keyword>
<dbReference type="Pfam" id="PF00096">
    <property type="entry name" value="zf-C2H2"/>
    <property type="match status" value="7"/>
</dbReference>
<dbReference type="InterPro" id="IPR050527">
    <property type="entry name" value="Snail/Krueppel_Znf"/>
</dbReference>
<feature type="compositionally biased region" description="Basic residues" evidence="10">
    <location>
        <begin position="155"/>
        <end position="166"/>
    </location>
</feature>
<dbReference type="OMA" id="TQCENRE"/>
<dbReference type="PhylomeDB" id="B4JFN3"/>
<evidence type="ECO:0000256" key="7">
    <source>
        <dbReference type="ARBA" id="ARBA00037948"/>
    </source>
</evidence>
<dbReference type="SUPFAM" id="SSF57667">
    <property type="entry name" value="beta-beta-alpha zinc fingers"/>
    <property type="match status" value="7"/>
</dbReference>
<protein>
    <submittedName>
        <fullName evidence="13">GH18231</fullName>
    </submittedName>
</protein>
<dbReference type="OrthoDB" id="8117402at2759"/>
<dbReference type="FunFam" id="3.30.160.60:FF:003156">
    <property type="entry name" value="Uncharacterized protein, isoform B"/>
    <property type="match status" value="1"/>
</dbReference>
<dbReference type="Gene3D" id="3.30.160.60">
    <property type="entry name" value="Classic Zinc Finger"/>
    <property type="match status" value="13"/>
</dbReference>
<dbReference type="GO" id="GO:0008270">
    <property type="term" value="F:zinc ion binding"/>
    <property type="evidence" value="ECO:0007669"/>
    <property type="project" value="UniProtKB-KW"/>
</dbReference>
<feature type="domain" description="C2H2-type" evidence="11">
    <location>
        <begin position="358"/>
        <end position="386"/>
    </location>
</feature>
<evidence type="ECO:0000256" key="5">
    <source>
        <dbReference type="ARBA" id="ARBA00022833"/>
    </source>
</evidence>
<feature type="domain" description="ZAD" evidence="12">
    <location>
        <begin position="1"/>
        <end position="51"/>
    </location>
</feature>
<feature type="domain" description="C2H2-type" evidence="11">
    <location>
        <begin position="1361"/>
        <end position="1390"/>
    </location>
</feature>
<dbReference type="eggNOG" id="KOG1721">
    <property type="taxonomic scope" value="Eukaryota"/>
</dbReference>
<feature type="domain" description="C2H2-type" evidence="11">
    <location>
        <begin position="1205"/>
        <end position="1233"/>
    </location>
</feature>
<evidence type="ECO:0000256" key="4">
    <source>
        <dbReference type="ARBA" id="ARBA00022771"/>
    </source>
</evidence>
<feature type="domain" description="C2H2-type" evidence="11">
    <location>
        <begin position="1155"/>
        <end position="1183"/>
    </location>
</feature>
<feature type="domain" description="C2H2-type" evidence="11">
    <location>
        <begin position="1277"/>
        <end position="1304"/>
    </location>
</feature>
<dbReference type="Proteomes" id="UP000001070">
    <property type="component" value="Unassembled WGS sequence"/>
</dbReference>
<gene>
    <name evidence="13" type="primary">Dgri\GH18231</name>
    <name evidence="13" type="ORF">Dgri_GH18231</name>
</gene>
<feature type="domain" description="C2H2-type" evidence="11">
    <location>
        <begin position="179"/>
        <end position="206"/>
    </location>
</feature>
<comment type="similarity">
    <text evidence="7">Belongs to the snail C2H2-type zinc-finger protein family.</text>
</comment>
<evidence type="ECO:0000313" key="14">
    <source>
        <dbReference type="Proteomes" id="UP000001070"/>
    </source>
</evidence>
<name>B4JFN3_DROGR</name>
<dbReference type="InParanoid" id="B4JFN3"/>
<dbReference type="FunFam" id="3.30.160.60:FF:002403">
    <property type="entry name" value="zinc finger protein 420"/>
    <property type="match status" value="1"/>
</dbReference>
<reference evidence="13 14" key="1">
    <citation type="journal article" date="2007" name="Nature">
        <title>Evolution of genes and genomes on the Drosophila phylogeny.</title>
        <authorList>
            <consortium name="Drosophila 12 Genomes Consortium"/>
            <person name="Clark A.G."/>
            <person name="Eisen M.B."/>
            <person name="Smith D.R."/>
            <person name="Bergman C.M."/>
            <person name="Oliver B."/>
            <person name="Markow T.A."/>
            <person name="Kaufman T.C."/>
            <person name="Kellis M."/>
            <person name="Gelbart W."/>
            <person name="Iyer V.N."/>
            <person name="Pollard D.A."/>
            <person name="Sackton T.B."/>
            <person name="Larracuente A.M."/>
            <person name="Singh N.D."/>
            <person name="Abad J.P."/>
            <person name="Abt D.N."/>
            <person name="Adryan B."/>
            <person name="Aguade M."/>
            <person name="Akashi H."/>
            <person name="Anderson W.W."/>
            <person name="Aquadro C.F."/>
            <person name="Ardell D.H."/>
            <person name="Arguello R."/>
            <person name="Artieri C.G."/>
            <person name="Barbash D.A."/>
            <person name="Barker D."/>
            <person name="Barsanti P."/>
            <person name="Batterham P."/>
            <person name="Batzoglou S."/>
            <person name="Begun D."/>
            <person name="Bhutkar A."/>
            <person name="Blanco E."/>
            <person name="Bosak S.A."/>
            <person name="Bradley R.K."/>
            <person name="Brand A.D."/>
            <person name="Brent M.R."/>
            <person name="Brooks A.N."/>
            <person name="Brown R.H."/>
            <person name="Butlin R.K."/>
            <person name="Caggese C."/>
            <person name="Calvi B.R."/>
            <person name="Bernardo de Carvalho A."/>
            <person name="Caspi A."/>
            <person name="Castrezana S."/>
            <person name="Celniker S.E."/>
            <person name="Chang J.L."/>
            <person name="Chapple C."/>
            <person name="Chatterji S."/>
            <person name="Chinwalla A."/>
            <person name="Civetta A."/>
            <person name="Clifton S.W."/>
            <person name="Comeron J.M."/>
            <person name="Costello J.C."/>
            <person name="Coyne J.A."/>
            <person name="Daub J."/>
            <person name="David R.G."/>
            <person name="Delcher A.L."/>
            <person name="Delehaunty K."/>
            <person name="Do C.B."/>
            <person name="Ebling H."/>
            <person name="Edwards K."/>
            <person name="Eickbush T."/>
            <person name="Evans J.D."/>
            <person name="Filipski A."/>
            <person name="Findeiss S."/>
            <person name="Freyhult E."/>
            <person name="Fulton L."/>
            <person name="Fulton R."/>
            <person name="Garcia A.C."/>
            <person name="Gardiner A."/>
            <person name="Garfield D.A."/>
            <person name="Garvin B.E."/>
            <person name="Gibson G."/>
            <person name="Gilbert D."/>
            <person name="Gnerre S."/>
            <person name="Godfrey J."/>
            <person name="Good R."/>
            <person name="Gotea V."/>
            <person name="Gravely B."/>
            <person name="Greenberg A.J."/>
            <person name="Griffiths-Jones S."/>
            <person name="Gross S."/>
            <person name="Guigo R."/>
            <person name="Gustafson E.A."/>
            <person name="Haerty W."/>
            <person name="Hahn M.W."/>
            <person name="Halligan D.L."/>
            <person name="Halpern A.L."/>
            <person name="Halter G.M."/>
            <person name="Han M.V."/>
            <person name="Heger A."/>
            <person name="Hillier L."/>
            <person name="Hinrichs A.S."/>
            <person name="Holmes I."/>
            <person name="Hoskins R.A."/>
            <person name="Hubisz M.J."/>
            <person name="Hultmark D."/>
            <person name="Huntley M.A."/>
            <person name="Jaffe D.B."/>
            <person name="Jagadeeshan S."/>
            <person name="Jeck W.R."/>
            <person name="Johnson J."/>
            <person name="Jones C.D."/>
            <person name="Jordan W.C."/>
            <person name="Karpen G.H."/>
            <person name="Kataoka E."/>
            <person name="Keightley P.D."/>
            <person name="Kheradpour P."/>
            <person name="Kirkness E.F."/>
            <person name="Koerich L.B."/>
            <person name="Kristiansen K."/>
            <person name="Kudrna D."/>
            <person name="Kulathinal R.J."/>
            <person name="Kumar S."/>
            <person name="Kwok R."/>
            <person name="Lander E."/>
            <person name="Langley C.H."/>
            <person name="Lapoint R."/>
            <person name="Lazzaro B.P."/>
            <person name="Lee S.J."/>
            <person name="Levesque L."/>
            <person name="Li R."/>
            <person name="Lin C.F."/>
            <person name="Lin M.F."/>
            <person name="Lindblad-Toh K."/>
            <person name="Llopart A."/>
            <person name="Long M."/>
            <person name="Low L."/>
            <person name="Lozovsky E."/>
            <person name="Lu J."/>
            <person name="Luo M."/>
            <person name="Machado C.A."/>
            <person name="Makalowski W."/>
            <person name="Marzo M."/>
            <person name="Matsuda M."/>
            <person name="Matzkin L."/>
            <person name="McAllister B."/>
            <person name="McBride C.S."/>
            <person name="McKernan B."/>
            <person name="McKernan K."/>
            <person name="Mendez-Lago M."/>
            <person name="Minx P."/>
            <person name="Mollenhauer M.U."/>
            <person name="Montooth K."/>
            <person name="Mount S.M."/>
            <person name="Mu X."/>
            <person name="Myers E."/>
            <person name="Negre B."/>
            <person name="Newfeld S."/>
            <person name="Nielsen R."/>
            <person name="Noor M.A."/>
            <person name="O'Grady P."/>
            <person name="Pachter L."/>
            <person name="Papaceit M."/>
            <person name="Parisi M.J."/>
            <person name="Parisi M."/>
            <person name="Parts L."/>
            <person name="Pedersen J.S."/>
            <person name="Pesole G."/>
            <person name="Phillippy A.M."/>
            <person name="Ponting C.P."/>
            <person name="Pop M."/>
            <person name="Porcelli D."/>
            <person name="Powell J.R."/>
            <person name="Prohaska S."/>
            <person name="Pruitt K."/>
            <person name="Puig M."/>
            <person name="Quesneville H."/>
            <person name="Ram K.R."/>
            <person name="Rand D."/>
            <person name="Rasmussen M.D."/>
            <person name="Reed L.K."/>
            <person name="Reenan R."/>
            <person name="Reily A."/>
            <person name="Remington K.A."/>
            <person name="Rieger T.T."/>
            <person name="Ritchie M.G."/>
            <person name="Robin C."/>
            <person name="Rogers Y.H."/>
            <person name="Rohde C."/>
            <person name="Rozas J."/>
            <person name="Rubenfield M.J."/>
            <person name="Ruiz A."/>
            <person name="Russo S."/>
            <person name="Salzberg S.L."/>
            <person name="Sanchez-Gracia A."/>
            <person name="Saranga D.J."/>
            <person name="Sato H."/>
            <person name="Schaeffer S.W."/>
            <person name="Schatz M.C."/>
            <person name="Schlenke T."/>
            <person name="Schwartz R."/>
            <person name="Segarra C."/>
            <person name="Singh R.S."/>
            <person name="Sirot L."/>
            <person name="Sirota M."/>
            <person name="Sisneros N.B."/>
            <person name="Smith C.D."/>
            <person name="Smith T.F."/>
            <person name="Spieth J."/>
            <person name="Stage D.E."/>
            <person name="Stark A."/>
            <person name="Stephan W."/>
            <person name="Strausberg R.L."/>
            <person name="Strempel S."/>
            <person name="Sturgill D."/>
            <person name="Sutton G."/>
            <person name="Sutton G.G."/>
            <person name="Tao W."/>
            <person name="Teichmann S."/>
            <person name="Tobari Y.N."/>
            <person name="Tomimura Y."/>
            <person name="Tsolas J.M."/>
            <person name="Valente V.L."/>
            <person name="Venter E."/>
            <person name="Venter J.C."/>
            <person name="Vicario S."/>
            <person name="Vieira F.G."/>
            <person name="Vilella A.J."/>
            <person name="Villasante A."/>
            <person name="Walenz B."/>
            <person name="Wang J."/>
            <person name="Wasserman M."/>
            <person name="Watts T."/>
            <person name="Wilson D."/>
            <person name="Wilson R.K."/>
            <person name="Wing R.A."/>
            <person name="Wolfner M.F."/>
            <person name="Wong A."/>
            <person name="Wong G.K."/>
            <person name="Wu C.I."/>
            <person name="Wu G."/>
            <person name="Yamamoto D."/>
            <person name="Yang H.P."/>
            <person name="Yang S.P."/>
            <person name="Yorke J.A."/>
            <person name="Yoshida K."/>
            <person name="Zdobnov E."/>
            <person name="Zhang P."/>
            <person name="Zhang Y."/>
            <person name="Zimin A.V."/>
            <person name="Baldwin J."/>
            <person name="Abdouelleil A."/>
            <person name="Abdulkadir J."/>
            <person name="Abebe A."/>
            <person name="Abera B."/>
            <person name="Abreu J."/>
            <person name="Acer S.C."/>
            <person name="Aftuck L."/>
            <person name="Alexander A."/>
            <person name="An P."/>
            <person name="Anderson E."/>
            <person name="Anderson S."/>
            <person name="Arachi H."/>
            <person name="Azer M."/>
            <person name="Bachantsang P."/>
            <person name="Barry A."/>
            <person name="Bayul T."/>
            <person name="Berlin A."/>
            <person name="Bessette D."/>
            <person name="Bloom T."/>
            <person name="Blye J."/>
            <person name="Boguslavskiy L."/>
            <person name="Bonnet C."/>
            <person name="Boukhgalter B."/>
            <person name="Bourzgui I."/>
            <person name="Brown A."/>
            <person name="Cahill P."/>
            <person name="Channer S."/>
            <person name="Cheshatsang Y."/>
            <person name="Chuda L."/>
            <person name="Citroen M."/>
            <person name="Collymore A."/>
            <person name="Cooke P."/>
            <person name="Costello M."/>
            <person name="D'Aco K."/>
            <person name="Daza R."/>
            <person name="De Haan G."/>
            <person name="DeGray S."/>
            <person name="DeMaso C."/>
            <person name="Dhargay N."/>
            <person name="Dooley K."/>
            <person name="Dooley E."/>
            <person name="Doricent M."/>
            <person name="Dorje P."/>
            <person name="Dorjee K."/>
            <person name="Dupes A."/>
            <person name="Elong R."/>
            <person name="Falk J."/>
            <person name="Farina A."/>
            <person name="Faro S."/>
            <person name="Ferguson D."/>
            <person name="Fisher S."/>
            <person name="Foley C.D."/>
            <person name="Franke A."/>
            <person name="Friedrich D."/>
            <person name="Gadbois L."/>
            <person name="Gearin G."/>
            <person name="Gearin C.R."/>
            <person name="Giannoukos G."/>
            <person name="Goode T."/>
            <person name="Graham J."/>
            <person name="Grandbois E."/>
            <person name="Grewal S."/>
            <person name="Gyaltsen K."/>
            <person name="Hafez N."/>
            <person name="Hagos B."/>
            <person name="Hall J."/>
            <person name="Henson C."/>
            <person name="Hollinger A."/>
            <person name="Honan T."/>
            <person name="Huard M.D."/>
            <person name="Hughes L."/>
            <person name="Hurhula B."/>
            <person name="Husby M.E."/>
            <person name="Kamat A."/>
            <person name="Kanga B."/>
            <person name="Kashin S."/>
            <person name="Khazanovich D."/>
            <person name="Kisner P."/>
            <person name="Lance K."/>
            <person name="Lara M."/>
            <person name="Lee W."/>
            <person name="Lennon N."/>
            <person name="Letendre F."/>
            <person name="LeVine R."/>
            <person name="Lipovsky A."/>
            <person name="Liu X."/>
            <person name="Liu J."/>
            <person name="Liu S."/>
            <person name="Lokyitsang T."/>
            <person name="Lokyitsang Y."/>
            <person name="Lubonja R."/>
            <person name="Lui A."/>
            <person name="MacDonald P."/>
            <person name="Magnisalis V."/>
            <person name="Maru K."/>
            <person name="Matthews C."/>
            <person name="McCusker W."/>
            <person name="McDonough S."/>
            <person name="Mehta T."/>
            <person name="Meldrim J."/>
            <person name="Meneus L."/>
            <person name="Mihai O."/>
            <person name="Mihalev A."/>
            <person name="Mihova T."/>
            <person name="Mittelman R."/>
            <person name="Mlenga V."/>
            <person name="Montmayeur A."/>
            <person name="Mulrain L."/>
            <person name="Navidi A."/>
            <person name="Naylor J."/>
            <person name="Negash T."/>
            <person name="Nguyen T."/>
            <person name="Nguyen N."/>
            <person name="Nicol R."/>
            <person name="Norbu C."/>
            <person name="Norbu N."/>
            <person name="Novod N."/>
            <person name="O'Neill B."/>
            <person name="Osman S."/>
            <person name="Markiewicz E."/>
            <person name="Oyono O.L."/>
            <person name="Patti C."/>
            <person name="Phunkhang P."/>
            <person name="Pierre F."/>
            <person name="Priest M."/>
            <person name="Raghuraman S."/>
            <person name="Rege F."/>
            <person name="Reyes R."/>
            <person name="Rise C."/>
            <person name="Rogov P."/>
            <person name="Ross K."/>
            <person name="Ryan E."/>
            <person name="Settipalli S."/>
            <person name="Shea T."/>
            <person name="Sherpa N."/>
            <person name="Shi L."/>
            <person name="Shih D."/>
            <person name="Sparrow T."/>
            <person name="Spaulding J."/>
            <person name="Stalker J."/>
            <person name="Stange-Thomann N."/>
            <person name="Stavropoulos S."/>
            <person name="Stone C."/>
            <person name="Strader C."/>
            <person name="Tesfaye S."/>
            <person name="Thomson T."/>
            <person name="Thoulutsang Y."/>
            <person name="Thoulutsang D."/>
            <person name="Topham K."/>
            <person name="Topping I."/>
            <person name="Tsamla T."/>
            <person name="Vassiliev H."/>
            <person name="Vo A."/>
            <person name="Wangchuk T."/>
            <person name="Wangdi T."/>
            <person name="Weiand M."/>
            <person name="Wilkinson J."/>
            <person name="Wilson A."/>
            <person name="Yadav S."/>
            <person name="Young G."/>
            <person name="Yu Q."/>
            <person name="Zembek L."/>
            <person name="Zhong D."/>
            <person name="Zimmer A."/>
            <person name="Zwirko Z."/>
            <person name="Jaffe D.B."/>
            <person name="Alvarez P."/>
            <person name="Brockman W."/>
            <person name="Butler J."/>
            <person name="Chin C."/>
            <person name="Gnerre S."/>
            <person name="Grabherr M."/>
            <person name="Kleber M."/>
            <person name="Mauceli E."/>
            <person name="MacCallum I."/>
        </authorList>
    </citation>
    <scope>NUCLEOTIDE SEQUENCE [LARGE SCALE GENOMIC DNA]</scope>
    <source>
        <strain evidence="14">Tucson 15287-2541.00</strain>
    </source>
</reference>
<evidence type="ECO:0000256" key="9">
    <source>
        <dbReference type="PROSITE-ProRule" id="PRU01263"/>
    </source>
</evidence>